<protein>
    <recommendedName>
        <fullName evidence="4">Lipoprotein</fullName>
    </recommendedName>
</protein>
<dbReference type="EMBL" id="CP002696">
    <property type="protein sequence ID" value="AEE17738.1"/>
    <property type="molecule type" value="Genomic_DNA"/>
</dbReference>
<evidence type="ECO:0000313" key="3">
    <source>
        <dbReference type="Proteomes" id="UP000006546"/>
    </source>
</evidence>
<name>F4LM72_TREBD</name>
<dbReference type="RefSeq" id="WP_013759439.1">
    <property type="nucleotide sequence ID" value="NC_015500.1"/>
</dbReference>
<dbReference type="OrthoDB" id="370144at2"/>
<feature type="signal peptide" evidence="1">
    <location>
        <begin position="1"/>
        <end position="26"/>
    </location>
</feature>
<dbReference type="HOGENOM" id="CLU_104224_0_0_12"/>
<dbReference type="Proteomes" id="UP000006546">
    <property type="component" value="Chromosome"/>
</dbReference>
<dbReference type="STRING" id="906968.Trebr_2329"/>
<organism evidence="2 3">
    <name type="scientific">Treponema brennaborense (strain DSM 12168 / CIP 105900 / DD5/3)</name>
    <dbReference type="NCBI Taxonomy" id="906968"/>
    <lineage>
        <taxon>Bacteria</taxon>
        <taxon>Pseudomonadati</taxon>
        <taxon>Spirochaetota</taxon>
        <taxon>Spirochaetia</taxon>
        <taxon>Spirochaetales</taxon>
        <taxon>Treponemataceae</taxon>
        <taxon>Treponema</taxon>
    </lineage>
</organism>
<dbReference type="KEGG" id="tbe:Trebr_2329"/>
<evidence type="ECO:0008006" key="4">
    <source>
        <dbReference type="Google" id="ProtNLM"/>
    </source>
</evidence>
<evidence type="ECO:0000256" key="1">
    <source>
        <dbReference type="SAM" id="SignalP"/>
    </source>
</evidence>
<keyword evidence="3" id="KW-1185">Reference proteome</keyword>
<proteinExistence type="predicted"/>
<evidence type="ECO:0000313" key="2">
    <source>
        <dbReference type="EMBL" id="AEE17738.1"/>
    </source>
</evidence>
<sequence length="232" mass="26140">MEKRVPVVKRFVFCVLIGCFCFPAFCQHVDQSEYIRIALWAPLEAYPGTAAAASGDQVFAYPISRLKETAPFIIEGMVYGWSFSYTPSDKTRNVAEFFAYEPVIPLGNAATGIAYESPWIEDNRLYCWVRFLRTPQMISLRKSWEAISYKRVSGRGTGALSDGFDGLQTACRDALKDAVREYARALTRNKPKEVAGSVLVTGDPRVSVKSGRYVVDLDFFLNVSKIVPYNYY</sequence>
<gene>
    <name evidence="2" type="ordered locus">Trebr_2329</name>
</gene>
<feature type="chain" id="PRO_5003316757" description="Lipoprotein" evidence="1">
    <location>
        <begin position="27"/>
        <end position="232"/>
    </location>
</feature>
<accession>F4LM72</accession>
<reference evidence="3" key="1">
    <citation type="submission" date="2011-04" db="EMBL/GenBank/DDBJ databases">
        <title>The complete genome of Treponema brennaborense DSM 12168.</title>
        <authorList>
            <person name="Lucas S."/>
            <person name="Han J."/>
            <person name="Lapidus A."/>
            <person name="Bruce D."/>
            <person name="Goodwin L."/>
            <person name="Pitluck S."/>
            <person name="Peters L."/>
            <person name="Kyrpides N."/>
            <person name="Mavromatis K."/>
            <person name="Ivanova N."/>
            <person name="Mikhailova N."/>
            <person name="Pagani I."/>
            <person name="Teshima H."/>
            <person name="Detter J.C."/>
            <person name="Tapia R."/>
            <person name="Han C."/>
            <person name="Land M."/>
            <person name="Hauser L."/>
            <person name="Markowitz V."/>
            <person name="Cheng J.-F."/>
            <person name="Hugenholtz P."/>
            <person name="Woyke T."/>
            <person name="Wu D."/>
            <person name="Gronow S."/>
            <person name="Wellnitz S."/>
            <person name="Brambilla E."/>
            <person name="Klenk H.-P."/>
            <person name="Eisen J.A."/>
        </authorList>
    </citation>
    <scope>NUCLEOTIDE SEQUENCE [LARGE SCALE GENOMIC DNA]</scope>
    <source>
        <strain evidence="3">DSM 12168 / CIP 105900 / DD5/3</strain>
    </source>
</reference>
<keyword evidence="1" id="KW-0732">Signal</keyword>
<dbReference type="AlphaFoldDB" id="F4LM72"/>
<dbReference type="eggNOG" id="ENOG50343I0">
    <property type="taxonomic scope" value="Bacteria"/>
</dbReference>